<name>A0AC34FY33_9BILA</name>
<evidence type="ECO:0000313" key="1">
    <source>
        <dbReference type="Proteomes" id="UP000887579"/>
    </source>
</evidence>
<proteinExistence type="predicted"/>
<protein>
    <submittedName>
        <fullName evidence="2">BTB domain-containing protein</fullName>
    </submittedName>
</protein>
<evidence type="ECO:0000313" key="2">
    <source>
        <dbReference type="WBParaSite" id="ES5_v2.g21737.t1"/>
    </source>
</evidence>
<sequence length="385" mass="43983">MPGIRRNISNIRNLFRNAFARAPAAAAASGEEDVIDAENVENAVNDENVQNVINNSVASTPSKYMLEYPFALEWTIAENHLFAFKDATNNALFRSETFTPTTFPNVTYCLDLFPNGCQPKYRGLTMIFLRIEFEDGKKFDTEYSFSVETANWTRKYNYNYSEREGRGDSCCTTEELFDPSKKFIVDGKFTIKVEGFIKIEKAEPTPKILRNFSDLWKIGFEDFTITAADKKEIKVHKNVISAHSPVFYAMLNSGMKESIENKVEIIDFPFKTIEKAVEICYLQTIYADLSMNEIALLIKFADKYDVAIIQDAIENFLGDKITAENVCETANFAIATNCFKLQKQCMKFFIKCLFKKEMVPKIELLDKDFSTTLLNHFACRACVTL</sequence>
<reference evidence="2" key="1">
    <citation type="submission" date="2022-11" db="UniProtKB">
        <authorList>
            <consortium name="WormBaseParasite"/>
        </authorList>
    </citation>
    <scope>IDENTIFICATION</scope>
</reference>
<dbReference type="Proteomes" id="UP000887579">
    <property type="component" value="Unplaced"/>
</dbReference>
<dbReference type="WBParaSite" id="ES5_v2.g21737.t1">
    <property type="protein sequence ID" value="ES5_v2.g21737.t1"/>
    <property type="gene ID" value="ES5_v2.g21737"/>
</dbReference>
<accession>A0AC34FY33</accession>
<organism evidence="1 2">
    <name type="scientific">Panagrolaimus sp. ES5</name>
    <dbReference type="NCBI Taxonomy" id="591445"/>
    <lineage>
        <taxon>Eukaryota</taxon>
        <taxon>Metazoa</taxon>
        <taxon>Ecdysozoa</taxon>
        <taxon>Nematoda</taxon>
        <taxon>Chromadorea</taxon>
        <taxon>Rhabditida</taxon>
        <taxon>Tylenchina</taxon>
        <taxon>Panagrolaimomorpha</taxon>
        <taxon>Panagrolaimoidea</taxon>
        <taxon>Panagrolaimidae</taxon>
        <taxon>Panagrolaimus</taxon>
    </lineage>
</organism>